<dbReference type="AlphaFoldDB" id="A0AAD9MKR0"/>
<keyword evidence="6 12" id="KW-0812">Transmembrane</keyword>
<dbReference type="PANTHER" id="PTHR48438:SF1">
    <property type="entry name" value="ALPHA-(1,3)-FUCOSYLTRANSFERASE C-RELATED"/>
    <property type="match status" value="1"/>
</dbReference>
<dbReference type="InterPro" id="IPR031481">
    <property type="entry name" value="Glyco_tran_10_N"/>
</dbReference>
<comment type="similarity">
    <text evidence="3 12">Belongs to the glycosyltransferase 10 family.</text>
</comment>
<dbReference type="Pfam" id="PF17039">
    <property type="entry name" value="Glyco_tran_10_N"/>
    <property type="match status" value="1"/>
</dbReference>
<proteinExistence type="inferred from homology"/>
<dbReference type="InterPro" id="IPR001503">
    <property type="entry name" value="Glyco_trans_10"/>
</dbReference>
<feature type="domain" description="Fucosyltransferase C-terminal" evidence="13">
    <location>
        <begin position="257"/>
        <end position="438"/>
    </location>
</feature>
<evidence type="ECO:0000256" key="12">
    <source>
        <dbReference type="RuleBase" id="RU003832"/>
    </source>
</evidence>
<dbReference type="Pfam" id="PF00852">
    <property type="entry name" value="Glyco_transf_10"/>
    <property type="match status" value="1"/>
</dbReference>
<organism evidence="15 16">
    <name type="scientific">Paralvinella palmiformis</name>
    <dbReference type="NCBI Taxonomy" id="53620"/>
    <lineage>
        <taxon>Eukaryota</taxon>
        <taxon>Metazoa</taxon>
        <taxon>Spiralia</taxon>
        <taxon>Lophotrochozoa</taxon>
        <taxon>Annelida</taxon>
        <taxon>Polychaeta</taxon>
        <taxon>Sedentaria</taxon>
        <taxon>Canalipalpata</taxon>
        <taxon>Terebellida</taxon>
        <taxon>Terebelliformia</taxon>
        <taxon>Alvinellidae</taxon>
        <taxon>Paralvinella</taxon>
    </lineage>
</organism>
<dbReference type="GO" id="GO:0032580">
    <property type="term" value="C:Golgi cisterna membrane"/>
    <property type="evidence" value="ECO:0007669"/>
    <property type="project" value="UniProtKB-SubCell"/>
</dbReference>
<dbReference type="EMBL" id="JAODUP010003357">
    <property type="protein sequence ID" value="KAK2138310.1"/>
    <property type="molecule type" value="Genomic_DNA"/>
</dbReference>
<name>A0AAD9MKR0_9ANNE</name>
<dbReference type="InterPro" id="IPR055270">
    <property type="entry name" value="Glyco_tran_10_C"/>
</dbReference>
<comment type="pathway">
    <text evidence="2">Protein modification; protein glycosylation.</text>
</comment>
<sequence>MFGKTIRSSKALFLWISVTLLWTLFLIQSDIFISRHHFTNEECLKEILDTSDGHKEMRDLQLFNLYHNLQVSNVEDHGYITGYNVINDDLIVNEQYTSRSKKKLLYHLTSTEEVNITDYKDGRHENSLLLFLWNTNNINKTVVCGQIKCSITSDRSSMSRANAVIFNVHHLTPIIDLPKDNKPPTQVWILLLLHPLVDFRPDLSPLSGLINWTSTYSDDRELSDLPIRYGMYHIKTQPLNKWPLLPPKIIAPYTPSSHKRRMVAWFVPECRLPLSQTRIVEQLQRRIPVDLYGPCRRLDCGDKGRCFDMLRKHYKFYLAFEKVSCRQYITDQFWYVALQHDVIPIVMGPSRLDYEKVAPPHSFIHINDFPSADDLSRYLQKLSEDNVLYETYFKWKENGFVSLRKPWPVLSEIYWCDLCSALSDRNKISKRHLTLDKWWDYESQCGIV</sequence>
<keyword evidence="7" id="KW-0735">Signal-anchor</keyword>
<comment type="subcellular location">
    <subcellularLocation>
        <location evidence="1">Golgi apparatus membrane</location>
        <topology evidence="1">Single-pass type II membrane protein</topology>
    </subcellularLocation>
    <subcellularLocation>
        <location evidence="12">Golgi apparatus</location>
        <location evidence="12">Golgi stack membrane</location>
        <topology evidence="12">Single-pass type II membrane protein</topology>
    </subcellularLocation>
</comment>
<dbReference type="GO" id="GO:0000139">
    <property type="term" value="C:Golgi membrane"/>
    <property type="evidence" value="ECO:0007669"/>
    <property type="project" value="UniProtKB-SubCell"/>
</dbReference>
<dbReference type="PANTHER" id="PTHR48438">
    <property type="entry name" value="ALPHA-(1,3)-FUCOSYLTRANSFERASE C-RELATED"/>
    <property type="match status" value="1"/>
</dbReference>
<dbReference type="GO" id="GO:0008417">
    <property type="term" value="F:fucosyltransferase activity"/>
    <property type="evidence" value="ECO:0007669"/>
    <property type="project" value="InterPro"/>
</dbReference>
<evidence type="ECO:0000256" key="6">
    <source>
        <dbReference type="ARBA" id="ARBA00022692"/>
    </source>
</evidence>
<evidence type="ECO:0000256" key="8">
    <source>
        <dbReference type="ARBA" id="ARBA00022989"/>
    </source>
</evidence>
<dbReference type="EC" id="2.4.1.-" evidence="12"/>
<keyword evidence="9 12" id="KW-0333">Golgi apparatus</keyword>
<evidence type="ECO:0000259" key="13">
    <source>
        <dbReference type="Pfam" id="PF00852"/>
    </source>
</evidence>
<dbReference type="Gene3D" id="3.40.50.11660">
    <property type="entry name" value="Glycosyl transferase family 10, C-terminal domain"/>
    <property type="match status" value="1"/>
</dbReference>
<evidence type="ECO:0000256" key="11">
    <source>
        <dbReference type="ARBA" id="ARBA00023180"/>
    </source>
</evidence>
<reference evidence="15" key="1">
    <citation type="journal article" date="2023" name="Mol. Biol. Evol.">
        <title>Third-Generation Sequencing Reveals the Adaptive Role of the Epigenome in Three Deep-Sea Polychaetes.</title>
        <authorList>
            <person name="Perez M."/>
            <person name="Aroh O."/>
            <person name="Sun Y."/>
            <person name="Lan Y."/>
            <person name="Juniper S.K."/>
            <person name="Young C.R."/>
            <person name="Angers B."/>
            <person name="Qian P.Y."/>
        </authorList>
    </citation>
    <scope>NUCLEOTIDE SEQUENCE</scope>
    <source>
        <strain evidence="15">P08H-3</strain>
    </source>
</reference>
<evidence type="ECO:0000256" key="7">
    <source>
        <dbReference type="ARBA" id="ARBA00022968"/>
    </source>
</evidence>
<dbReference type="Proteomes" id="UP001208570">
    <property type="component" value="Unassembled WGS sequence"/>
</dbReference>
<evidence type="ECO:0000256" key="2">
    <source>
        <dbReference type="ARBA" id="ARBA00004922"/>
    </source>
</evidence>
<evidence type="ECO:0000313" key="15">
    <source>
        <dbReference type="EMBL" id="KAK2138310.1"/>
    </source>
</evidence>
<accession>A0AAD9MKR0</accession>
<evidence type="ECO:0000256" key="9">
    <source>
        <dbReference type="ARBA" id="ARBA00023034"/>
    </source>
</evidence>
<dbReference type="SUPFAM" id="SSF53756">
    <property type="entry name" value="UDP-Glycosyltransferase/glycogen phosphorylase"/>
    <property type="match status" value="1"/>
</dbReference>
<protein>
    <recommendedName>
        <fullName evidence="12">Fucosyltransferase</fullName>
        <ecNumber evidence="12">2.4.1.-</ecNumber>
    </recommendedName>
</protein>
<evidence type="ECO:0000313" key="16">
    <source>
        <dbReference type="Proteomes" id="UP001208570"/>
    </source>
</evidence>
<dbReference type="FunFam" id="3.40.50.11660:FF:000004">
    <property type="entry name" value="Glycoprotein 3-alpha-L-fucosyltransferase A"/>
    <property type="match status" value="1"/>
</dbReference>
<evidence type="ECO:0000256" key="10">
    <source>
        <dbReference type="ARBA" id="ARBA00023136"/>
    </source>
</evidence>
<evidence type="ECO:0000256" key="1">
    <source>
        <dbReference type="ARBA" id="ARBA00004323"/>
    </source>
</evidence>
<evidence type="ECO:0000256" key="3">
    <source>
        <dbReference type="ARBA" id="ARBA00008919"/>
    </source>
</evidence>
<keyword evidence="11" id="KW-0325">Glycoprotein</keyword>
<keyword evidence="8" id="KW-1133">Transmembrane helix</keyword>
<comment type="caution">
    <text evidence="15">The sequence shown here is derived from an EMBL/GenBank/DDBJ whole genome shotgun (WGS) entry which is preliminary data.</text>
</comment>
<evidence type="ECO:0000256" key="5">
    <source>
        <dbReference type="ARBA" id="ARBA00022679"/>
    </source>
</evidence>
<evidence type="ECO:0000256" key="4">
    <source>
        <dbReference type="ARBA" id="ARBA00022676"/>
    </source>
</evidence>
<gene>
    <name evidence="15" type="ORF">LSH36_3347g00000</name>
</gene>
<keyword evidence="16" id="KW-1185">Reference proteome</keyword>
<evidence type="ECO:0000259" key="14">
    <source>
        <dbReference type="Pfam" id="PF17039"/>
    </source>
</evidence>
<keyword evidence="5 12" id="KW-0808">Transferase</keyword>
<feature type="domain" description="Fucosyltransferase N-terminal" evidence="14">
    <location>
        <begin position="127"/>
        <end position="230"/>
    </location>
</feature>
<keyword evidence="4 12" id="KW-0328">Glycosyltransferase</keyword>
<keyword evidence="10" id="KW-0472">Membrane</keyword>
<dbReference type="InterPro" id="IPR038577">
    <property type="entry name" value="GT10-like_C_sf"/>
</dbReference>